<accession>A0ABD5RWP9</accession>
<dbReference type="AlphaFoldDB" id="A0ABD5RWP9"/>
<reference evidence="1 2" key="1">
    <citation type="journal article" date="2019" name="Int. J. Syst. Evol. Microbiol.">
        <title>The Global Catalogue of Microorganisms (GCM) 10K type strain sequencing project: providing services to taxonomists for standard genome sequencing and annotation.</title>
        <authorList>
            <consortium name="The Broad Institute Genomics Platform"/>
            <consortium name="The Broad Institute Genome Sequencing Center for Infectious Disease"/>
            <person name="Wu L."/>
            <person name="Ma J."/>
        </authorList>
    </citation>
    <scope>NUCLEOTIDE SEQUENCE [LARGE SCALE GENOMIC DNA]</scope>
    <source>
        <strain evidence="1 2">NBRC 111368</strain>
    </source>
</reference>
<keyword evidence="2" id="KW-1185">Reference proteome</keyword>
<gene>
    <name evidence="1" type="ORF">ACFQE1_02975</name>
</gene>
<comment type="caution">
    <text evidence="1">The sequence shown here is derived from an EMBL/GenBank/DDBJ whole genome shotgun (WGS) entry which is preliminary data.</text>
</comment>
<evidence type="ECO:0000313" key="1">
    <source>
        <dbReference type="EMBL" id="MFC6723373.1"/>
    </source>
</evidence>
<dbReference type="InterPro" id="IPR014729">
    <property type="entry name" value="Rossmann-like_a/b/a_fold"/>
</dbReference>
<proteinExistence type="predicted"/>
<dbReference type="EMBL" id="JBHSWU010000014">
    <property type="protein sequence ID" value="MFC6723373.1"/>
    <property type="molecule type" value="Genomic_DNA"/>
</dbReference>
<dbReference type="SUPFAM" id="SSF52402">
    <property type="entry name" value="Adenine nucleotide alpha hydrolases-like"/>
    <property type="match status" value="1"/>
</dbReference>
<sequence length="135" mass="14425">MARHRPSARIAPDSAISFHVVNVTPTGRKGTAEETEETLSTFDDRSAIEVHRVESDDIAASLADVAEEVGGPLLVGASRNRVFKRYVLGGVADDVVALSTERGFPALVYASRTGLSGLAESAAFATYRYLLKSRS</sequence>
<protein>
    <recommendedName>
        <fullName evidence="3">Universal stress protein</fullName>
    </recommendedName>
</protein>
<evidence type="ECO:0000313" key="2">
    <source>
        <dbReference type="Proteomes" id="UP001596328"/>
    </source>
</evidence>
<organism evidence="1 2">
    <name type="scientific">Halobium palmae</name>
    <dbReference type="NCBI Taxonomy" id="1776492"/>
    <lineage>
        <taxon>Archaea</taxon>
        <taxon>Methanobacteriati</taxon>
        <taxon>Methanobacteriota</taxon>
        <taxon>Stenosarchaea group</taxon>
        <taxon>Halobacteria</taxon>
        <taxon>Halobacteriales</taxon>
        <taxon>Haloferacaceae</taxon>
        <taxon>Halobium</taxon>
    </lineage>
</organism>
<dbReference type="Gene3D" id="3.40.50.620">
    <property type="entry name" value="HUPs"/>
    <property type="match status" value="1"/>
</dbReference>
<evidence type="ECO:0008006" key="3">
    <source>
        <dbReference type="Google" id="ProtNLM"/>
    </source>
</evidence>
<name>A0ABD5RWP9_9EURY</name>
<dbReference type="Proteomes" id="UP001596328">
    <property type="component" value="Unassembled WGS sequence"/>
</dbReference>